<dbReference type="RefSeq" id="XP_056511873.1">
    <property type="nucleotide sequence ID" value="XM_056656260.1"/>
</dbReference>
<dbReference type="Proteomes" id="UP001141434">
    <property type="component" value="Unassembled WGS sequence"/>
</dbReference>
<dbReference type="GO" id="GO:0051879">
    <property type="term" value="F:Hsp90 protein binding"/>
    <property type="evidence" value="ECO:0007669"/>
    <property type="project" value="TreeGrafter"/>
</dbReference>
<evidence type="ECO:0000256" key="2">
    <source>
        <dbReference type="ARBA" id="ARBA00022803"/>
    </source>
</evidence>
<reference evidence="4" key="1">
    <citation type="submission" date="2022-11" db="EMBL/GenBank/DDBJ databases">
        <authorList>
            <person name="Petersen C."/>
        </authorList>
    </citation>
    <scope>NUCLEOTIDE SEQUENCE</scope>
    <source>
        <strain evidence="4">IBT 34128</strain>
    </source>
</reference>
<dbReference type="AlphaFoldDB" id="A0A9W9FAC9"/>
<gene>
    <name evidence="4" type="ORF">NUU61_005678</name>
</gene>
<dbReference type="EMBL" id="JAPMSZ010000007">
    <property type="protein sequence ID" value="KAJ5096322.1"/>
    <property type="molecule type" value="Genomic_DNA"/>
</dbReference>
<dbReference type="InterPro" id="IPR036047">
    <property type="entry name" value="F-box-like_dom_sf"/>
</dbReference>
<protein>
    <recommendedName>
        <fullName evidence="3">F-box domain-containing protein</fullName>
    </recommendedName>
</protein>
<dbReference type="PANTHER" id="PTHR22904">
    <property type="entry name" value="TPR REPEAT CONTAINING PROTEIN"/>
    <property type="match status" value="1"/>
</dbReference>
<accession>A0A9W9FAC9</accession>
<dbReference type="Gene3D" id="1.25.40.10">
    <property type="entry name" value="Tetratricopeptide repeat domain"/>
    <property type="match status" value="1"/>
</dbReference>
<keyword evidence="1" id="KW-0677">Repeat</keyword>
<proteinExistence type="predicted"/>
<feature type="domain" description="F-box" evidence="3">
    <location>
        <begin position="140"/>
        <end position="187"/>
    </location>
</feature>
<dbReference type="InterPro" id="IPR001810">
    <property type="entry name" value="F-box_dom"/>
</dbReference>
<dbReference type="Gene3D" id="3.80.10.10">
    <property type="entry name" value="Ribonuclease Inhibitor"/>
    <property type="match status" value="2"/>
</dbReference>
<dbReference type="SUPFAM" id="SSF48452">
    <property type="entry name" value="TPR-like"/>
    <property type="match status" value="1"/>
</dbReference>
<dbReference type="SMART" id="SM00028">
    <property type="entry name" value="TPR"/>
    <property type="match status" value="3"/>
</dbReference>
<dbReference type="PROSITE" id="PS50181">
    <property type="entry name" value="FBOX"/>
    <property type="match status" value="1"/>
</dbReference>
<name>A0A9W9FAC9_9EURO</name>
<dbReference type="InterPro" id="IPR011990">
    <property type="entry name" value="TPR-like_helical_dom_sf"/>
</dbReference>
<evidence type="ECO:0000313" key="4">
    <source>
        <dbReference type="EMBL" id="KAJ5096322.1"/>
    </source>
</evidence>
<evidence type="ECO:0000313" key="5">
    <source>
        <dbReference type="Proteomes" id="UP001141434"/>
    </source>
</evidence>
<evidence type="ECO:0000259" key="3">
    <source>
        <dbReference type="PROSITE" id="PS50181"/>
    </source>
</evidence>
<dbReference type="InterPro" id="IPR032675">
    <property type="entry name" value="LRR_dom_sf"/>
</dbReference>
<organism evidence="4 5">
    <name type="scientific">Penicillium alfredii</name>
    <dbReference type="NCBI Taxonomy" id="1506179"/>
    <lineage>
        <taxon>Eukaryota</taxon>
        <taxon>Fungi</taxon>
        <taxon>Dikarya</taxon>
        <taxon>Ascomycota</taxon>
        <taxon>Pezizomycotina</taxon>
        <taxon>Eurotiomycetes</taxon>
        <taxon>Eurotiomycetidae</taxon>
        <taxon>Eurotiales</taxon>
        <taxon>Aspergillaceae</taxon>
        <taxon>Penicillium</taxon>
    </lineage>
</organism>
<dbReference type="SUPFAM" id="SSF81383">
    <property type="entry name" value="F-box domain"/>
    <property type="match status" value="1"/>
</dbReference>
<keyword evidence="5" id="KW-1185">Reference proteome</keyword>
<dbReference type="GeneID" id="81395428"/>
<dbReference type="InterPro" id="IPR019734">
    <property type="entry name" value="TPR_rpt"/>
</dbReference>
<dbReference type="OrthoDB" id="629492at2759"/>
<comment type="caution">
    <text evidence="4">The sequence shown here is derived from an EMBL/GenBank/DDBJ whole genome shotgun (WGS) entry which is preliminary data.</text>
</comment>
<dbReference type="SMART" id="SM00256">
    <property type="entry name" value="FBOX"/>
    <property type="match status" value="1"/>
</dbReference>
<sequence length="557" mass="62904">MTGVSSAKVSKLQQQGQRSYRKGDFKAAIEAFGQALNQQDVDIIGILDNRAAAYSKLGQHDQARRDARQMIKRSRAQRVPLPDERGYLRCAKVLLLEGKPEKALELYAYGLKTLPKDHPRRELLSQLHLKLQDNMNKSLADPMTVLPLELIVYILEYLEFSELVVLFRVSRSWAAVLMSLPNLFMHLDLSRARRNVPTSAILKYIKGSRTQLTHATIMKLFPGDKIRILDMLGRFHDSRQLKSLIISSEIPTSTEYFARFLAALPQLERIAIYGIRSSAWAAIFQSGWPRTLPNLKTIALQSGHTAIPNSHAHPLDLLNLLSEREQHTYPNLEELVLSWCPERYMPYVFKPVSPSLSARLPPLRRIDFRGVTPGPNFLSVLPSTLEELHVQGGGSISPFLEIDATKTLPNLTSLVLKDLRWLDWQVFWALAVNSKAPLRALQIDACFNVNVGLFPRTMDEMVTVNPDLKSLNHLSLVNMPDVTTDYVGELIEGFTKLKILDLSHTKITGFLVRVLADRRTDPNWNGAILEHVVVRGCESVSSDVVPYAEARGLHVYR</sequence>
<dbReference type="PANTHER" id="PTHR22904:SF523">
    <property type="entry name" value="STRESS-INDUCED-PHOSPHOPROTEIN 1"/>
    <property type="match status" value="1"/>
</dbReference>
<dbReference type="SUPFAM" id="SSF52047">
    <property type="entry name" value="RNI-like"/>
    <property type="match status" value="1"/>
</dbReference>
<reference evidence="4" key="2">
    <citation type="journal article" date="2023" name="IMA Fungus">
        <title>Comparative genomic study of the Penicillium genus elucidates a diverse pangenome and 15 lateral gene transfer events.</title>
        <authorList>
            <person name="Petersen C."/>
            <person name="Sorensen T."/>
            <person name="Nielsen M.R."/>
            <person name="Sondergaard T.E."/>
            <person name="Sorensen J.L."/>
            <person name="Fitzpatrick D.A."/>
            <person name="Frisvad J.C."/>
            <person name="Nielsen K.L."/>
        </authorList>
    </citation>
    <scope>NUCLEOTIDE SEQUENCE</scope>
    <source>
        <strain evidence="4">IBT 34128</strain>
    </source>
</reference>
<keyword evidence="2" id="KW-0802">TPR repeat</keyword>
<dbReference type="Pfam" id="PF12937">
    <property type="entry name" value="F-box-like"/>
    <property type="match status" value="1"/>
</dbReference>
<evidence type="ECO:0000256" key="1">
    <source>
        <dbReference type="ARBA" id="ARBA00022737"/>
    </source>
</evidence>